<dbReference type="Proteomes" id="UP000054217">
    <property type="component" value="Unassembled WGS sequence"/>
</dbReference>
<dbReference type="InParanoid" id="A0A0C3PIH0"/>
<protein>
    <submittedName>
        <fullName evidence="1">Uncharacterized protein</fullName>
    </submittedName>
</protein>
<gene>
    <name evidence="1" type="ORF">M404DRAFT_992157</name>
</gene>
<proteinExistence type="predicted"/>
<organism evidence="1 2">
    <name type="scientific">Pisolithus tinctorius Marx 270</name>
    <dbReference type="NCBI Taxonomy" id="870435"/>
    <lineage>
        <taxon>Eukaryota</taxon>
        <taxon>Fungi</taxon>
        <taxon>Dikarya</taxon>
        <taxon>Basidiomycota</taxon>
        <taxon>Agaricomycotina</taxon>
        <taxon>Agaricomycetes</taxon>
        <taxon>Agaricomycetidae</taxon>
        <taxon>Boletales</taxon>
        <taxon>Sclerodermatineae</taxon>
        <taxon>Pisolithaceae</taxon>
        <taxon>Pisolithus</taxon>
    </lineage>
</organism>
<dbReference type="AlphaFoldDB" id="A0A0C3PIH0"/>
<accession>A0A0C3PIH0</accession>
<name>A0A0C3PIH0_PISTI</name>
<keyword evidence="2" id="KW-1185">Reference proteome</keyword>
<evidence type="ECO:0000313" key="1">
    <source>
        <dbReference type="EMBL" id="KIO13910.1"/>
    </source>
</evidence>
<dbReference type="HOGENOM" id="CLU_2484216_0_0_1"/>
<reference evidence="2" key="2">
    <citation type="submission" date="2015-01" db="EMBL/GenBank/DDBJ databases">
        <title>Evolutionary Origins and Diversification of the Mycorrhizal Mutualists.</title>
        <authorList>
            <consortium name="DOE Joint Genome Institute"/>
            <consortium name="Mycorrhizal Genomics Consortium"/>
            <person name="Kohler A."/>
            <person name="Kuo A."/>
            <person name="Nagy L.G."/>
            <person name="Floudas D."/>
            <person name="Copeland A."/>
            <person name="Barry K.W."/>
            <person name="Cichocki N."/>
            <person name="Veneault-Fourrey C."/>
            <person name="LaButti K."/>
            <person name="Lindquist E.A."/>
            <person name="Lipzen A."/>
            <person name="Lundell T."/>
            <person name="Morin E."/>
            <person name="Murat C."/>
            <person name="Riley R."/>
            <person name="Ohm R."/>
            <person name="Sun H."/>
            <person name="Tunlid A."/>
            <person name="Henrissat B."/>
            <person name="Grigoriev I.V."/>
            <person name="Hibbett D.S."/>
            <person name="Martin F."/>
        </authorList>
    </citation>
    <scope>NUCLEOTIDE SEQUENCE [LARGE SCALE GENOMIC DNA]</scope>
    <source>
        <strain evidence="2">Marx 270</strain>
    </source>
</reference>
<evidence type="ECO:0000313" key="2">
    <source>
        <dbReference type="Proteomes" id="UP000054217"/>
    </source>
</evidence>
<dbReference type="EMBL" id="KN831945">
    <property type="protein sequence ID" value="KIO13910.1"/>
    <property type="molecule type" value="Genomic_DNA"/>
</dbReference>
<sequence length="87" mass="9554">MEALQSSLDTVPSRIKVGANGDIKLSTPEQRLLPQARLCTRKLKQSVYYILAAVGSSGGHVVASRGRKSPYALERVRGKQANYMWHG</sequence>
<reference evidence="1 2" key="1">
    <citation type="submission" date="2014-04" db="EMBL/GenBank/DDBJ databases">
        <authorList>
            <consortium name="DOE Joint Genome Institute"/>
            <person name="Kuo A."/>
            <person name="Kohler A."/>
            <person name="Costa M.D."/>
            <person name="Nagy L.G."/>
            <person name="Floudas D."/>
            <person name="Copeland A."/>
            <person name="Barry K.W."/>
            <person name="Cichocki N."/>
            <person name="Veneault-Fourrey C."/>
            <person name="LaButti K."/>
            <person name="Lindquist E.A."/>
            <person name="Lipzen A."/>
            <person name="Lundell T."/>
            <person name="Morin E."/>
            <person name="Murat C."/>
            <person name="Sun H."/>
            <person name="Tunlid A."/>
            <person name="Henrissat B."/>
            <person name="Grigoriev I.V."/>
            <person name="Hibbett D.S."/>
            <person name="Martin F."/>
            <person name="Nordberg H.P."/>
            <person name="Cantor M.N."/>
            <person name="Hua S.X."/>
        </authorList>
    </citation>
    <scope>NUCLEOTIDE SEQUENCE [LARGE SCALE GENOMIC DNA]</scope>
    <source>
        <strain evidence="1 2">Marx 270</strain>
    </source>
</reference>